<dbReference type="EMBL" id="HG996475">
    <property type="protein sequence ID" value="CAG1864156.1"/>
    <property type="molecule type" value="Genomic_DNA"/>
</dbReference>
<reference evidence="2" key="2">
    <citation type="submission" date="2021-05" db="UniProtKB">
        <authorList>
            <consortium name="EnsemblPlants"/>
        </authorList>
    </citation>
    <scope>IDENTIFICATION</scope>
    <source>
        <strain evidence="2">subsp. malaccensis</strain>
    </source>
</reference>
<dbReference type="EnsemblPlants" id="Ma11_t10730.1">
    <property type="protein sequence ID" value="Ma11_p10730.1"/>
    <property type="gene ID" value="Ma11_g10730"/>
</dbReference>
<dbReference type="InParanoid" id="A0A804L6H0"/>
<accession>A0A804L6H0</accession>
<reference evidence="1" key="1">
    <citation type="submission" date="2021-03" db="EMBL/GenBank/DDBJ databases">
        <authorList>
            <consortium name="Genoscope - CEA"/>
            <person name="William W."/>
        </authorList>
    </citation>
    <scope>NUCLEOTIDE SEQUENCE</scope>
    <source>
        <strain evidence="1">Doubled-haploid Pahang</strain>
    </source>
</reference>
<organism evidence="2 3">
    <name type="scientific">Musa acuminata subsp. malaccensis</name>
    <name type="common">Wild banana</name>
    <name type="synonym">Musa malaccensis</name>
    <dbReference type="NCBI Taxonomy" id="214687"/>
    <lineage>
        <taxon>Eukaryota</taxon>
        <taxon>Viridiplantae</taxon>
        <taxon>Streptophyta</taxon>
        <taxon>Embryophyta</taxon>
        <taxon>Tracheophyta</taxon>
        <taxon>Spermatophyta</taxon>
        <taxon>Magnoliopsida</taxon>
        <taxon>Liliopsida</taxon>
        <taxon>Zingiberales</taxon>
        <taxon>Musaceae</taxon>
        <taxon>Musa</taxon>
    </lineage>
</organism>
<dbReference type="AlphaFoldDB" id="A0A804L6H0"/>
<evidence type="ECO:0000313" key="2">
    <source>
        <dbReference type="EnsemblPlants" id="Ma11_p10730.1"/>
    </source>
</evidence>
<keyword evidence="3" id="KW-1185">Reference proteome</keyword>
<dbReference type="Gramene" id="Ma11_t10730.1">
    <property type="protein sequence ID" value="Ma11_p10730.1"/>
    <property type="gene ID" value="Ma11_g10730"/>
</dbReference>
<evidence type="ECO:0000313" key="1">
    <source>
        <dbReference type="EMBL" id="CAG1864156.1"/>
    </source>
</evidence>
<evidence type="ECO:0000313" key="3">
    <source>
        <dbReference type="Proteomes" id="UP000012960"/>
    </source>
</evidence>
<gene>
    <name evidence="1" type="ORF">GSMUA_14720.1</name>
</gene>
<dbReference type="Proteomes" id="UP000012960">
    <property type="component" value="Unplaced"/>
</dbReference>
<proteinExistence type="predicted"/>
<name>A0A804L6H0_MUSAM</name>
<protein>
    <submittedName>
        <fullName evidence="1">(wild Malaysian banana) hypothetical protein</fullName>
    </submittedName>
</protein>
<sequence length="78" mass="9051">MIKNNCNRYLHSLSLVITTRPPNPDAYSHPFVSLPPIARQLRRCPLDRSLRRNHSRRSSCCVKPGDFKVHEHMKISCP</sequence>